<feature type="transmembrane region" description="Helical" evidence="7">
    <location>
        <begin position="460"/>
        <end position="481"/>
    </location>
</feature>
<feature type="transmembrane region" description="Helical" evidence="7">
    <location>
        <begin position="7"/>
        <end position="25"/>
    </location>
</feature>
<feature type="transmembrane region" description="Helical" evidence="7">
    <location>
        <begin position="31"/>
        <end position="52"/>
    </location>
</feature>
<dbReference type="PANTHER" id="PTHR21355">
    <property type="entry name" value="G-PROTEIN COUPLED RECEPTOR-ASSOCIATED PROTEIN LMBRD2"/>
    <property type="match status" value="1"/>
</dbReference>
<organism evidence="8 9">
    <name type="scientific">Amphibalanus amphitrite</name>
    <name type="common">Striped barnacle</name>
    <name type="synonym">Balanus amphitrite</name>
    <dbReference type="NCBI Taxonomy" id="1232801"/>
    <lineage>
        <taxon>Eukaryota</taxon>
        <taxon>Metazoa</taxon>
        <taxon>Ecdysozoa</taxon>
        <taxon>Arthropoda</taxon>
        <taxon>Crustacea</taxon>
        <taxon>Multicrustacea</taxon>
        <taxon>Cirripedia</taxon>
        <taxon>Thoracica</taxon>
        <taxon>Thoracicalcarea</taxon>
        <taxon>Balanomorpha</taxon>
        <taxon>Balanoidea</taxon>
        <taxon>Balanidae</taxon>
        <taxon>Amphibalaninae</taxon>
        <taxon>Amphibalanus</taxon>
    </lineage>
</organism>
<dbReference type="PANTHER" id="PTHR21355:SF0">
    <property type="entry name" value="G-PROTEIN COUPLED RECEPTOR-ASSOCIATED PROTEIN LMBRD2"/>
    <property type="match status" value="1"/>
</dbReference>
<evidence type="ECO:0000256" key="2">
    <source>
        <dbReference type="ARBA" id="ARBA00010487"/>
    </source>
</evidence>
<keyword evidence="5 7" id="KW-0472">Membrane</keyword>
<comment type="caution">
    <text evidence="8">The sequence shown here is derived from an EMBL/GenBank/DDBJ whole genome shotgun (WGS) entry which is preliminary data.</text>
</comment>
<keyword evidence="4 7" id="KW-1133">Transmembrane helix</keyword>
<dbReference type="InterPro" id="IPR051584">
    <property type="entry name" value="GPCR-associated_LMBR1"/>
</dbReference>
<dbReference type="EMBL" id="VIIS01000911">
    <property type="protein sequence ID" value="KAF0303856.1"/>
    <property type="molecule type" value="Genomic_DNA"/>
</dbReference>
<accession>A0A6A4W913</accession>
<sequence length="632" mass="70647">MTAGPLAVEIVATFCVAAALLYRYGDWRNHHVFVTISVLIAWYFSLIIVFVIPMDVSRTAYNKCVRDHDLPVSTTTVAPPSNDTILPDNTTITTVTTANTSVTTAVPSTVAFFGSSSDAPITAGPFPEPTPCERPWSYVSEAVMIDLWRVVYWTSQALTWLIMPMTQSYTQAGDFTVKGKLRTALVDNAIYYGSYLIIAIILLIYISTQPGVHVDGPHLKLIASSASNTWGLFLLVLLLGYSLVEVPRALWHAAQRGWSLRHGYFRVAKLSAERSEAEEALDDVLDSLQLASEAISGSHPLRPCVDTVLAKVPGGLQQRMRRRQRAGDAAPMPTQKSLVALHRQVIRALQHHHRTEAQWEMLVEEVIELEDVSENQRHRDGYFKPSLPRPPSWTSLIIGARLEWYWKCRLRGYALRCLSVVCAITSFMVVWSELTFFNKSPTLSLFAVFINAAKSNYDYLAIEVISSLTIAYLCVCTYYTIFKIRVLNFYYLAPNHQTDQHSLIFSGMVDETAYTKIMGHMDVLAILSEGFNIYFPMCVLAFCLATWFSLGARLLSFLGFQQFLDQDEITTDPDGRGPRAVGSFLPPLSSERPARDSWTEPDVESVGRVGDDGFSYSRTGRPAAPRGIFDDV</sequence>
<protein>
    <submittedName>
        <fullName evidence="8">LMBR1 domain-containing protein 2</fullName>
    </submittedName>
</protein>
<dbReference type="Proteomes" id="UP000440578">
    <property type="component" value="Unassembled WGS sequence"/>
</dbReference>
<comment type="similarity">
    <text evidence="2">Belongs to the LIMR family.</text>
</comment>
<dbReference type="InterPro" id="IPR006876">
    <property type="entry name" value="LMBR1-like_membr_prot"/>
</dbReference>
<dbReference type="AlphaFoldDB" id="A0A6A4W913"/>
<dbReference type="Pfam" id="PF04791">
    <property type="entry name" value="LMBR1"/>
    <property type="match status" value="1"/>
</dbReference>
<evidence type="ECO:0000256" key="4">
    <source>
        <dbReference type="ARBA" id="ARBA00022989"/>
    </source>
</evidence>
<evidence type="ECO:0000256" key="3">
    <source>
        <dbReference type="ARBA" id="ARBA00022692"/>
    </source>
</evidence>
<reference evidence="8 9" key="1">
    <citation type="submission" date="2019-07" db="EMBL/GenBank/DDBJ databases">
        <title>Draft genome assembly of a fouling barnacle, Amphibalanus amphitrite (Darwin, 1854): The first reference genome for Thecostraca.</title>
        <authorList>
            <person name="Kim W."/>
        </authorList>
    </citation>
    <scope>NUCLEOTIDE SEQUENCE [LARGE SCALE GENOMIC DNA]</scope>
    <source>
        <strain evidence="8">SNU_AA5</strain>
        <tissue evidence="8">Soma without cirri and trophi</tissue>
    </source>
</reference>
<gene>
    <name evidence="8" type="ORF">FJT64_024218</name>
</gene>
<feature type="transmembrane region" description="Helical" evidence="7">
    <location>
        <begin position="533"/>
        <end position="555"/>
    </location>
</feature>
<feature type="region of interest" description="Disordered" evidence="6">
    <location>
        <begin position="570"/>
        <end position="632"/>
    </location>
</feature>
<comment type="subcellular location">
    <subcellularLocation>
        <location evidence="1">Membrane</location>
        <topology evidence="1">Multi-pass membrane protein</topology>
    </subcellularLocation>
</comment>
<evidence type="ECO:0000313" key="9">
    <source>
        <dbReference type="Proteomes" id="UP000440578"/>
    </source>
</evidence>
<dbReference type="GO" id="GO:0016020">
    <property type="term" value="C:membrane"/>
    <property type="evidence" value="ECO:0007669"/>
    <property type="project" value="UniProtKB-SubCell"/>
</dbReference>
<evidence type="ECO:0000313" key="8">
    <source>
        <dbReference type="EMBL" id="KAF0303856.1"/>
    </source>
</evidence>
<evidence type="ECO:0000256" key="5">
    <source>
        <dbReference type="ARBA" id="ARBA00023136"/>
    </source>
</evidence>
<feature type="transmembrane region" description="Helical" evidence="7">
    <location>
        <begin position="189"/>
        <end position="208"/>
    </location>
</feature>
<evidence type="ECO:0000256" key="7">
    <source>
        <dbReference type="SAM" id="Phobius"/>
    </source>
</evidence>
<evidence type="ECO:0000256" key="6">
    <source>
        <dbReference type="SAM" id="MobiDB-lite"/>
    </source>
</evidence>
<keyword evidence="9" id="KW-1185">Reference proteome</keyword>
<feature type="transmembrane region" description="Helical" evidence="7">
    <location>
        <begin position="228"/>
        <end position="251"/>
    </location>
</feature>
<keyword evidence="3 7" id="KW-0812">Transmembrane</keyword>
<dbReference type="OrthoDB" id="203099at2759"/>
<feature type="transmembrane region" description="Helical" evidence="7">
    <location>
        <begin position="413"/>
        <end position="430"/>
    </location>
</feature>
<proteinExistence type="inferred from homology"/>
<evidence type="ECO:0000256" key="1">
    <source>
        <dbReference type="ARBA" id="ARBA00004141"/>
    </source>
</evidence>
<name>A0A6A4W913_AMPAM</name>